<organism evidence="2 3">
    <name type="scientific">Neobacillus massiliamazoniensis</name>
    <dbReference type="NCBI Taxonomy" id="1499688"/>
    <lineage>
        <taxon>Bacteria</taxon>
        <taxon>Bacillati</taxon>
        <taxon>Bacillota</taxon>
        <taxon>Bacilli</taxon>
        <taxon>Bacillales</taxon>
        <taxon>Bacillaceae</taxon>
        <taxon>Neobacillus</taxon>
    </lineage>
</organism>
<sequence length="82" mass="9303">MEMYYCVECSKLHNISGVEGEIFENGFYIDPFLVKKIHLGMCGGIDNIGSNKRKTTETTIPSGLLKLERMIDEDLSIMINEK</sequence>
<accession>A0A0U1NR37</accession>
<dbReference type="Pfam" id="PF13119">
    <property type="entry name" value="DUF3973"/>
    <property type="match status" value="1"/>
</dbReference>
<protein>
    <submittedName>
        <fullName evidence="2">Group-specific protein</fullName>
    </submittedName>
</protein>
<proteinExistence type="predicted"/>
<name>A0A0U1NR37_9BACI</name>
<evidence type="ECO:0000313" key="2">
    <source>
        <dbReference type="EMBL" id="CRK80435.1"/>
    </source>
</evidence>
<evidence type="ECO:0000259" key="1">
    <source>
        <dbReference type="Pfam" id="PF13119"/>
    </source>
</evidence>
<dbReference type="InterPro" id="IPR025003">
    <property type="entry name" value="DUF3973"/>
</dbReference>
<reference evidence="3" key="1">
    <citation type="submission" date="2015-05" db="EMBL/GenBank/DDBJ databases">
        <authorList>
            <person name="Urmite Genomes"/>
        </authorList>
    </citation>
    <scope>NUCLEOTIDE SEQUENCE [LARGE SCALE GENOMIC DNA]</scope>
    <source>
        <strain evidence="3">LF1</strain>
    </source>
</reference>
<feature type="domain" description="DUF3973" evidence="1">
    <location>
        <begin position="3"/>
        <end position="42"/>
    </location>
</feature>
<gene>
    <name evidence="2" type="ORF">BN000_00318</name>
</gene>
<keyword evidence="3" id="KW-1185">Reference proteome</keyword>
<dbReference type="EMBL" id="CVRB01000001">
    <property type="protein sequence ID" value="CRK80435.1"/>
    <property type="molecule type" value="Genomic_DNA"/>
</dbReference>
<dbReference type="Proteomes" id="UP000199087">
    <property type="component" value="Unassembled WGS sequence"/>
</dbReference>
<dbReference type="RefSeq" id="WP_245640275.1">
    <property type="nucleotide sequence ID" value="NZ_CVRB01000001.1"/>
</dbReference>
<dbReference type="AlphaFoldDB" id="A0A0U1NR37"/>
<evidence type="ECO:0000313" key="3">
    <source>
        <dbReference type="Proteomes" id="UP000199087"/>
    </source>
</evidence>